<dbReference type="InterPro" id="IPR003188">
    <property type="entry name" value="PTS_IIA_lac/cel"/>
</dbReference>
<dbReference type="Pfam" id="PF02255">
    <property type="entry name" value="PTS_IIA"/>
    <property type="match status" value="1"/>
</dbReference>
<evidence type="ECO:0000313" key="8">
    <source>
        <dbReference type="EMBL" id="MBB6217875.1"/>
    </source>
</evidence>
<comment type="cofactor">
    <cofactor evidence="6">
        <name>Mg(2+)</name>
        <dbReference type="ChEBI" id="CHEBI:18420"/>
    </cofactor>
    <text evidence="6">Binds 1 Mg(2+) ion per trimer.</text>
</comment>
<comment type="caution">
    <text evidence="8">The sequence shown here is derived from an EMBL/GenBank/DDBJ whole genome shotgun (WGS) entry which is preliminary data.</text>
</comment>
<dbReference type="PANTHER" id="PTHR34382:SF7">
    <property type="entry name" value="PTS SYSTEM N,N'-DIACETYLCHITOBIOSE-SPECIFIC EIIA COMPONENT"/>
    <property type="match status" value="1"/>
</dbReference>
<organism evidence="8 9">
    <name type="scientific">Anaerosolibacter carboniphilus</name>
    <dbReference type="NCBI Taxonomy" id="1417629"/>
    <lineage>
        <taxon>Bacteria</taxon>
        <taxon>Bacillati</taxon>
        <taxon>Bacillota</taxon>
        <taxon>Clostridia</taxon>
        <taxon>Peptostreptococcales</taxon>
        <taxon>Thermotaleaceae</taxon>
        <taxon>Anaerosolibacter</taxon>
    </lineage>
</organism>
<reference evidence="8 9" key="1">
    <citation type="submission" date="2020-08" db="EMBL/GenBank/DDBJ databases">
        <title>Genomic Encyclopedia of Type Strains, Phase IV (KMG-IV): sequencing the most valuable type-strain genomes for metagenomic binning, comparative biology and taxonomic classification.</title>
        <authorList>
            <person name="Goeker M."/>
        </authorList>
    </citation>
    <scope>NUCLEOTIDE SEQUENCE [LARGE SCALE GENOMIC DNA]</scope>
    <source>
        <strain evidence="8 9">DSM 103526</strain>
    </source>
</reference>
<dbReference type="PROSITE" id="PS51095">
    <property type="entry name" value="PTS_EIIA_TYPE_3"/>
    <property type="match status" value="1"/>
</dbReference>
<evidence type="ECO:0000256" key="7">
    <source>
        <dbReference type="PROSITE-ProRule" id="PRU00418"/>
    </source>
</evidence>
<proteinExistence type="predicted"/>
<keyword evidence="2" id="KW-0762">Sugar transport</keyword>
<dbReference type="Proteomes" id="UP000579281">
    <property type="component" value="Unassembled WGS sequence"/>
</dbReference>
<accession>A0A841L6G0</accession>
<evidence type="ECO:0000256" key="5">
    <source>
        <dbReference type="PIRSR" id="PIRSR000699-1"/>
    </source>
</evidence>
<dbReference type="AlphaFoldDB" id="A0A841L6G0"/>
<evidence type="ECO:0000256" key="6">
    <source>
        <dbReference type="PIRSR" id="PIRSR000699-2"/>
    </source>
</evidence>
<dbReference type="InterPro" id="IPR036542">
    <property type="entry name" value="PTS_IIA_lac/cel_sf"/>
</dbReference>
<gene>
    <name evidence="8" type="ORF">HNQ80_004011</name>
</gene>
<keyword evidence="9" id="KW-1185">Reference proteome</keyword>
<dbReference type="CDD" id="cd00215">
    <property type="entry name" value="PTS_IIA_lac"/>
    <property type="match status" value="1"/>
</dbReference>
<dbReference type="PANTHER" id="PTHR34382">
    <property type="entry name" value="PTS SYSTEM N,N'-DIACETYLCHITOBIOSE-SPECIFIC EIIA COMPONENT"/>
    <property type="match status" value="1"/>
</dbReference>
<keyword evidence="6" id="KW-0479">Metal-binding</keyword>
<feature type="modified residue" description="Phosphohistidine; by HPr" evidence="7">
    <location>
        <position position="76"/>
    </location>
</feature>
<dbReference type="GO" id="GO:0046872">
    <property type="term" value="F:metal ion binding"/>
    <property type="evidence" value="ECO:0007669"/>
    <property type="project" value="UniProtKB-KW"/>
</dbReference>
<evidence type="ECO:0000256" key="1">
    <source>
        <dbReference type="ARBA" id="ARBA00022448"/>
    </source>
</evidence>
<sequence>MNEMEGIIFQLITNSGSARSHVFEALEYARKNDFDKATECLEAAGNELVDAHQVQTNLIQQEASGQSVQVSLLMVHAQDHLMTSILAKDLIEQMVEMQKQIYQISTSK</sequence>
<dbReference type="EMBL" id="JACHEN010000029">
    <property type="protein sequence ID" value="MBB6217875.1"/>
    <property type="molecule type" value="Genomic_DNA"/>
</dbReference>
<evidence type="ECO:0000313" key="9">
    <source>
        <dbReference type="Proteomes" id="UP000579281"/>
    </source>
</evidence>
<dbReference type="GO" id="GO:0016740">
    <property type="term" value="F:transferase activity"/>
    <property type="evidence" value="ECO:0007669"/>
    <property type="project" value="UniProtKB-KW"/>
</dbReference>
<keyword evidence="3" id="KW-0808">Transferase</keyword>
<dbReference type="SUPFAM" id="SSF46973">
    <property type="entry name" value="Enzyme IIa from lactose specific PTS, IIa-lac"/>
    <property type="match status" value="1"/>
</dbReference>
<keyword evidence="4" id="KW-0598">Phosphotransferase system</keyword>
<evidence type="ECO:0000256" key="2">
    <source>
        <dbReference type="ARBA" id="ARBA00022597"/>
    </source>
</evidence>
<feature type="active site" description="Tele-phosphohistidine intermediate" evidence="5">
    <location>
        <position position="76"/>
    </location>
</feature>
<feature type="binding site" evidence="6">
    <location>
        <position position="79"/>
    </location>
    <ligand>
        <name>Mg(2+)</name>
        <dbReference type="ChEBI" id="CHEBI:18420"/>
        <note>ligand shared between all trimeric partners</note>
    </ligand>
</feature>
<dbReference type="Gene3D" id="1.20.58.80">
    <property type="entry name" value="Phosphotransferase system, lactose/cellobiose-type IIA subunit"/>
    <property type="match status" value="1"/>
</dbReference>
<dbReference type="RefSeq" id="WP_184312382.1">
    <property type="nucleotide sequence ID" value="NZ_JACHEN010000029.1"/>
</dbReference>
<protein>
    <submittedName>
        <fullName evidence="8">PTS system cellobiose-specific IIA component</fullName>
    </submittedName>
</protein>
<keyword evidence="6" id="KW-0460">Magnesium</keyword>
<dbReference type="PIRSF" id="PIRSF000699">
    <property type="entry name" value="PTS_IILac_III"/>
    <property type="match status" value="1"/>
</dbReference>
<evidence type="ECO:0000256" key="4">
    <source>
        <dbReference type="ARBA" id="ARBA00022683"/>
    </source>
</evidence>
<evidence type="ECO:0000256" key="3">
    <source>
        <dbReference type="ARBA" id="ARBA00022679"/>
    </source>
</evidence>
<dbReference type="GO" id="GO:0009401">
    <property type="term" value="P:phosphoenolpyruvate-dependent sugar phosphotransferase system"/>
    <property type="evidence" value="ECO:0007669"/>
    <property type="project" value="UniProtKB-KW"/>
</dbReference>
<keyword evidence="1" id="KW-0813">Transport</keyword>
<name>A0A841L6G0_9FIRM</name>